<feature type="active site" description="Proton acceptor" evidence="1">
    <location>
        <position position="201"/>
    </location>
</feature>
<reference evidence="3" key="1">
    <citation type="submission" date="2022-08" db="EMBL/GenBank/DDBJ databases">
        <authorList>
            <consortium name="DOE Joint Genome Institute"/>
            <person name="Min B."/>
            <person name="Riley R."/>
            <person name="Sierra-Patev S."/>
            <person name="Naranjo-Ortiz M."/>
            <person name="Looney B."/>
            <person name="Konkel Z."/>
            <person name="Slot J.C."/>
            <person name="Sakamoto Y."/>
            <person name="Steenwyk J.L."/>
            <person name="Rokas A."/>
            <person name="Carro J."/>
            <person name="Camarero S."/>
            <person name="Ferreira P."/>
            <person name="Molpeceres G."/>
            <person name="Ruiz-Duenas F.J."/>
            <person name="Serrano A."/>
            <person name="Henrissat B."/>
            <person name="Drula E."/>
            <person name="Hughes K.W."/>
            <person name="Mata J.L."/>
            <person name="Ishikawa N.K."/>
            <person name="Vargas-Isla R."/>
            <person name="Ushijima S."/>
            <person name="Smith C.A."/>
            <person name="Ahrendt S."/>
            <person name="Andreopoulos W."/>
            <person name="He G."/>
            <person name="Labutti K."/>
            <person name="Lipzen A."/>
            <person name="Ng V."/>
            <person name="Sandor L."/>
            <person name="Barry K."/>
            <person name="Martinez A.T."/>
            <person name="Xiao Y."/>
            <person name="Gibbons J.G."/>
            <person name="Terashima K."/>
            <person name="Hibbett D.S."/>
            <person name="Grigoriev I.V."/>
        </authorList>
    </citation>
    <scope>NUCLEOTIDE SEQUENCE</scope>
    <source>
        <strain evidence="3">TFB9207</strain>
    </source>
</reference>
<dbReference type="EMBL" id="MU805953">
    <property type="protein sequence ID" value="KAJ3844452.1"/>
    <property type="molecule type" value="Genomic_DNA"/>
</dbReference>
<dbReference type="AlphaFoldDB" id="A0AA38UJV2"/>
<dbReference type="GO" id="GO:0006508">
    <property type="term" value="P:proteolysis"/>
    <property type="evidence" value="ECO:0007669"/>
    <property type="project" value="InterPro"/>
</dbReference>
<gene>
    <name evidence="3" type="ORF">F5878DRAFT_525855</name>
</gene>
<evidence type="ECO:0000313" key="3">
    <source>
        <dbReference type="EMBL" id="KAJ3844452.1"/>
    </source>
</evidence>
<keyword evidence="2" id="KW-0732">Signal</keyword>
<name>A0AA38UJV2_9AGAR</name>
<dbReference type="SUPFAM" id="SSF49899">
    <property type="entry name" value="Concanavalin A-like lectins/glucanases"/>
    <property type="match status" value="1"/>
</dbReference>
<comment type="caution">
    <text evidence="3">The sequence shown here is derived from an EMBL/GenBank/DDBJ whole genome shotgun (WGS) entry which is preliminary data.</text>
</comment>
<proteinExistence type="predicted"/>
<dbReference type="InterPro" id="IPR038656">
    <property type="entry name" value="Peptidase_G1_sf"/>
</dbReference>
<evidence type="ECO:0000256" key="1">
    <source>
        <dbReference type="PIRSR" id="PIRSR600250-50"/>
    </source>
</evidence>
<dbReference type="PRINTS" id="PR00977">
    <property type="entry name" value="SCYTLDPTASE"/>
</dbReference>
<feature type="chain" id="PRO_5041242345" evidence="2">
    <location>
        <begin position="20"/>
        <end position="264"/>
    </location>
</feature>
<dbReference type="GO" id="GO:0070007">
    <property type="term" value="F:glutamic-type endopeptidase activity"/>
    <property type="evidence" value="ECO:0007669"/>
    <property type="project" value="InterPro"/>
</dbReference>
<evidence type="ECO:0000256" key="2">
    <source>
        <dbReference type="SAM" id="SignalP"/>
    </source>
</evidence>
<accession>A0AA38UJV2</accession>
<keyword evidence="4" id="KW-1185">Reference proteome</keyword>
<dbReference type="InterPro" id="IPR013320">
    <property type="entry name" value="ConA-like_dom_sf"/>
</dbReference>
<feature type="signal peptide" evidence="2">
    <location>
        <begin position="1"/>
        <end position="19"/>
    </location>
</feature>
<protein>
    <submittedName>
        <fullName evidence="3">Peptidase A4 family-domain-containing protein</fullName>
    </submittedName>
</protein>
<dbReference type="Proteomes" id="UP001163846">
    <property type="component" value="Unassembled WGS sequence"/>
</dbReference>
<dbReference type="CDD" id="cd13426">
    <property type="entry name" value="Peptidase_G1"/>
    <property type="match status" value="1"/>
</dbReference>
<dbReference type="Gene3D" id="2.60.120.700">
    <property type="entry name" value="Peptidase G1"/>
    <property type="match status" value="1"/>
</dbReference>
<organism evidence="3 4">
    <name type="scientific">Lentinula raphanica</name>
    <dbReference type="NCBI Taxonomy" id="153919"/>
    <lineage>
        <taxon>Eukaryota</taxon>
        <taxon>Fungi</taxon>
        <taxon>Dikarya</taxon>
        <taxon>Basidiomycota</taxon>
        <taxon>Agaricomycotina</taxon>
        <taxon>Agaricomycetes</taxon>
        <taxon>Agaricomycetidae</taxon>
        <taxon>Agaricales</taxon>
        <taxon>Marasmiineae</taxon>
        <taxon>Omphalotaceae</taxon>
        <taxon>Lentinula</taxon>
    </lineage>
</organism>
<dbReference type="PANTHER" id="PTHR37536:SF1">
    <property type="entry name" value="ASPERGILLOPEPSIN, PUTAITVE (AFU_ORTHOLOGUE AFUA_7G01200)"/>
    <property type="match status" value="1"/>
</dbReference>
<dbReference type="PANTHER" id="PTHR37536">
    <property type="entry name" value="PUTATIVE (AFU_ORTHOLOGUE AFUA_3G02970)-RELATED"/>
    <property type="match status" value="1"/>
</dbReference>
<sequence length="264" mass="27886">MKFSAFFVSVALLFAVSSARPSGLAARFSAHQGRTSRPLANATNANITSLASDNTEDLFSSNWAGGLLQSPPTGQHFTDIGGTFVVPTLEGPDGAMSAWIGIDGGPNAPQSILQIGVDCYIVSGVNYNFAWFEWFPQNAFEITNLPVSPGNTITLRIQVENNTTGIITLTNESTGLTVSGEVAAPNDDAALQGNTAEWIVEDFEQNGELVPFASFGEVVFTDAAAFTGVEEVFASVGTAVDMEQDGLFLAITTINENVVTVQYA</sequence>
<dbReference type="Pfam" id="PF01828">
    <property type="entry name" value="Peptidase_A4"/>
    <property type="match status" value="1"/>
</dbReference>
<evidence type="ECO:0000313" key="4">
    <source>
        <dbReference type="Proteomes" id="UP001163846"/>
    </source>
</evidence>
<dbReference type="InterPro" id="IPR000250">
    <property type="entry name" value="Peptidase_G1"/>
</dbReference>